<dbReference type="EMBL" id="BPQV01000020">
    <property type="protein sequence ID" value="GJE29751.1"/>
    <property type="molecule type" value="Genomic_DNA"/>
</dbReference>
<evidence type="ECO:0000313" key="2">
    <source>
        <dbReference type="Proteomes" id="UP001055156"/>
    </source>
</evidence>
<dbReference type="Proteomes" id="UP001055156">
    <property type="component" value="Unassembled WGS sequence"/>
</dbReference>
<organism evidence="1 2">
    <name type="scientific">Methylobacterium organophilum</name>
    <dbReference type="NCBI Taxonomy" id="410"/>
    <lineage>
        <taxon>Bacteria</taxon>
        <taxon>Pseudomonadati</taxon>
        <taxon>Pseudomonadota</taxon>
        <taxon>Alphaproteobacteria</taxon>
        <taxon>Hyphomicrobiales</taxon>
        <taxon>Methylobacteriaceae</taxon>
        <taxon>Methylobacterium</taxon>
    </lineage>
</organism>
<reference evidence="1" key="1">
    <citation type="journal article" date="2021" name="Front. Microbiol.">
        <title>Comprehensive Comparative Genomics and Phenotyping of Methylobacterium Species.</title>
        <authorList>
            <person name="Alessa O."/>
            <person name="Ogura Y."/>
            <person name="Fujitani Y."/>
            <person name="Takami H."/>
            <person name="Hayashi T."/>
            <person name="Sahin N."/>
            <person name="Tani A."/>
        </authorList>
    </citation>
    <scope>NUCLEOTIDE SEQUENCE</scope>
    <source>
        <strain evidence="1">NBRC 15689</strain>
    </source>
</reference>
<protein>
    <submittedName>
        <fullName evidence="1">Uncharacterized protein</fullName>
    </submittedName>
</protein>
<dbReference type="RefSeq" id="WP_238314956.1">
    <property type="nucleotide sequence ID" value="NZ_BPQV01000020.1"/>
</dbReference>
<comment type="caution">
    <text evidence="1">The sequence shown here is derived from an EMBL/GenBank/DDBJ whole genome shotgun (WGS) entry which is preliminary data.</text>
</comment>
<evidence type="ECO:0000313" key="1">
    <source>
        <dbReference type="EMBL" id="GJE29751.1"/>
    </source>
</evidence>
<name>A0ABQ4TH20_METOR</name>
<reference evidence="1" key="2">
    <citation type="submission" date="2021-08" db="EMBL/GenBank/DDBJ databases">
        <authorList>
            <person name="Tani A."/>
            <person name="Ola A."/>
            <person name="Ogura Y."/>
            <person name="Katsura K."/>
            <person name="Hayashi T."/>
        </authorList>
    </citation>
    <scope>NUCLEOTIDE SEQUENCE</scope>
    <source>
        <strain evidence="1">NBRC 15689</strain>
    </source>
</reference>
<sequence length="100" mass="10950">MRILRVDGVIAGPGNTLVPMMGAQTPQATFDIIAFARTVLGKGTPELLAVMTWARIVSANGHADSSIAEWCKLYGWKERTFHRRRRRGIAKITAAKNTVG</sequence>
<proteinExistence type="predicted"/>
<gene>
    <name evidence="1" type="ORF">LKMONMHP_4637</name>
</gene>
<keyword evidence="2" id="KW-1185">Reference proteome</keyword>
<accession>A0ABQ4TH20</accession>